<keyword evidence="6" id="KW-0812">Transmembrane</keyword>
<sequence length="573" mass="63988">MASLRLIPLRNFAVVAFLGAFLFKWFQVQVPAEVAAFPPQLPIGEWPPWVIYTSVFGIIFAAQAAAFTFYSVLIYPFFVSPLRHLPMPSGRIPLLGHGRDLRIYGPGVMSRQWFKELPDAGLFRLHWHGNQEIIIVRSPQALADILVKNSYTFEKPDFAREFLAFIIGWALLTTEGDEHKKQRRNMLPAFSFRHIKDLYPLFWSKSVEVVSAMTEEHRKNMDADGYADMEISSWSVRSGLDIIGLAATGIDFGAVRDPNSPLAQSYYCLNPDPSDFVLLGLRAFLPGFIFSWLPLPRVWRVSKATKHLRRVCRELIADKQQKVANKEDSGVDILSVALRGNLFSDDELVDQMMTFLSAGHETTAASLVWALYLLAKHPDVQDRLRKEIRENLPSPDAPSTGAGIASTDVDGLPYLNAVCSEALRTNSPVPATIRVAMENTTVAGQYIPKNTIFALPIWAINTDPQLWGEDAAEFRPERWLTPEQGGTSKVNAGSGGATSNYAFMTFIHGPHSCIGGAFSKSEMACLLAAWIGRFDFRLKDERLLDERNIQVNPSVVAKPEGGMVMRTKLVEGW</sequence>
<keyword evidence="3 5" id="KW-0479">Metal-binding</keyword>
<protein>
    <recommendedName>
        <fullName evidence="9">Cytochrome P450</fullName>
    </recommendedName>
</protein>
<dbReference type="InterPro" id="IPR036396">
    <property type="entry name" value="Cyt_P450_sf"/>
</dbReference>
<dbReference type="InterPro" id="IPR002401">
    <property type="entry name" value="Cyt_P450_E_grp-I"/>
</dbReference>
<keyword evidence="8" id="KW-1185">Reference proteome</keyword>
<evidence type="ECO:0008006" key="9">
    <source>
        <dbReference type="Google" id="ProtNLM"/>
    </source>
</evidence>
<dbReference type="PANTHER" id="PTHR24305">
    <property type="entry name" value="CYTOCHROME P450"/>
    <property type="match status" value="1"/>
</dbReference>
<dbReference type="InterPro" id="IPR050121">
    <property type="entry name" value="Cytochrome_P450_monoxygenase"/>
</dbReference>
<comment type="similarity">
    <text evidence="1">Belongs to the cytochrome P450 family.</text>
</comment>
<keyword evidence="4 5" id="KW-0408">Iron</keyword>
<keyword evidence="6" id="KW-0472">Membrane</keyword>
<proteinExistence type="inferred from homology"/>
<dbReference type="InterPro" id="IPR001128">
    <property type="entry name" value="Cyt_P450"/>
</dbReference>
<dbReference type="STRING" id="1531966.A0A0A1TJV0"/>
<gene>
    <name evidence="7" type="ORF">VHEMI05885</name>
</gene>
<dbReference type="GO" id="GO:0016705">
    <property type="term" value="F:oxidoreductase activity, acting on paired donors, with incorporation or reduction of molecular oxygen"/>
    <property type="evidence" value="ECO:0007669"/>
    <property type="project" value="InterPro"/>
</dbReference>
<feature type="transmembrane region" description="Helical" evidence="6">
    <location>
        <begin position="50"/>
        <end position="78"/>
    </location>
</feature>
<dbReference type="PRINTS" id="PR00463">
    <property type="entry name" value="EP450I"/>
</dbReference>
<comment type="cofactor">
    <cofactor evidence="5">
        <name>heme</name>
        <dbReference type="ChEBI" id="CHEBI:30413"/>
    </cofactor>
</comment>
<name>A0A0A1TJV0_9HYPO</name>
<dbReference type="AlphaFoldDB" id="A0A0A1TJV0"/>
<evidence type="ECO:0000256" key="5">
    <source>
        <dbReference type="PIRSR" id="PIRSR602401-1"/>
    </source>
</evidence>
<dbReference type="EMBL" id="CDHN01000003">
    <property type="protein sequence ID" value="CEJ90077.1"/>
    <property type="molecule type" value="Genomic_DNA"/>
</dbReference>
<evidence type="ECO:0000256" key="2">
    <source>
        <dbReference type="ARBA" id="ARBA00022617"/>
    </source>
</evidence>
<dbReference type="Pfam" id="PF00067">
    <property type="entry name" value="p450"/>
    <property type="match status" value="1"/>
</dbReference>
<evidence type="ECO:0000313" key="7">
    <source>
        <dbReference type="EMBL" id="CEJ90077.1"/>
    </source>
</evidence>
<evidence type="ECO:0000256" key="4">
    <source>
        <dbReference type="ARBA" id="ARBA00023004"/>
    </source>
</evidence>
<feature type="binding site" description="axial binding residue" evidence="5">
    <location>
        <position position="513"/>
    </location>
    <ligand>
        <name>heme</name>
        <dbReference type="ChEBI" id="CHEBI:30413"/>
    </ligand>
    <ligandPart>
        <name>Fe</name>
        <dbReference type="ChEBI" id="CHEBI:18248"/>
    </ligandPart>
</feature>
<keyword evidence="6" id="KW-1133">Transmembrane helix</keyword>
<keyword evidence="2 5" id="KW-0349">Heme</keyword>
<organism evidence="7 8">
    <name type="scientific">[Torrubiella] hemipterigena</name>
    <dbReference type="NCBI Taxonomy" id="1531966"/>
    <lineage>
        <taxon>Eukaryota</taxon>
        <taxon>Fungi</taxon>
        <taxon>Dikarya</taxon>
        <taxon>Ascomycota</taxon>
        <taxon>Pezizomycotina</taxon>
        <taxon>Sordariomycetes</taxon>
        <taxon>Hypocreomycetidae</taxon>
        <taxon>Hypocreales</taxon>
        <taxon>Clavicipitaceae</taxon>
        <taxon>Clavicipitaceae incertae sedis</taxon>
        <taxon>'Torrubiella' clade</taxon>
    </lineage>
</organism>
<dbReference type="Gene3D" id="1.10.630.10">
    <property type="entry name" value="Cytochrome P450"/>
    <property type="match status" value="1"/>
</dbReference>
<evidence type="ECO:0000256" key="3">
    <source>
        <dbReference type="ARBA" id="ARBA00022723"/>
    </source>
</evidence>
<dbReference type="CDD" id="cd11069">
    <property type="entry name" value="CYP_FUM15-like"/>
    <property type="match status" value="1"/>
</dbReference>
<dbReference type="PRINTS" id="PR00385">
    <property type="entry name" value="P450"/>
</dbReference>
<dbReference type="GO" id="GO:0020037">
    <property type="term" value="F:heme binding"/>
    <property type="evidence" value="ECO:0007669"/>
    <property type="project" value="InterPro"/>
</dbReference>
<evidence type="ECO:0000256" key="1">
    <source>
        <dbReference type="ARBA" id="ARBA00010617"/>
    </source>
</evidence>
<dbReference type="GO" id="GO:0004497">
    <property type="term" value="F:monooxygenase activity"/>
    <property type="evidence" value="ECO:0007669"/>
    <property type="project" value="InterPro"/>
</dbReference>
<dbReference type="PANTHER" id="PTHR24305:SF166">
    <property type="entry name" value="CYTOCHROME P450 12A4, MITOCHONDRIAL-RELATED"/>
    <property type="match status" value="1"/>
</dbReference>
<dbReference type="SUPFAM" id="SSF48264">
    <property type="entry name" value="Cytochrome P450"/>
    <property type="match status" value="1"/>
</dbReference>
<evidence type="ECO:0000313" key="8">
    <source>
        <dbReference type="Proteomes" id="UP000039046"/>
    </source>
</evidence>
<reference evidence="7 8" key="1">
    <citation type="journal article" date="2015" name="Genome Announc.">
        <title>Draft Genome Sequence and Gene Annotation of the Entomopathogenic Fungus Verticillium hemipterigenum.</title>
        <authorList>
            <person name="Horn F."/>
            <person name="Habel A."/>
            <person name="Scharf D.H."/>
            <person name="Dworschak J."/>
            <person name="Brakhage A.A."/>
            <person name="Guthke R."/>
            <person name="Hertweck C."/>
            <person name="Linde J."/>
        </authorList>
    </citation>
    <scope>NUCLEOTIDE SEQUENCE [LARGE SCALE GENOMIC DNA]</scope>
</reference>
<accession>A0A0A1TJV0</accession>
<dbReference type="Proteomes" id="UP000039046">
    <property type="component" value="Unassembled WGS sequence"/>
</dbReference>
<evidence type="ECO:0000256" key="6">
    <source>
        <dbReference type="SAM" id="Phobius"/>
    </source>
</evidence>
<dbReference type="HOGENOM" id="CLU_001570_5_11_1"/>
<dbReference type="GO" id="GO:0005506">
    <property type="term" value="F:iron ion binding"/>
    <property type="evidence" value="ECO:0007669"/>
    <property type="project" value="InterPro"/>
</dbReference>
<dbReference type="OrthoDB" id="1470350at2759"/>